<dbReference type="InterPro" id="IPR009241">
    <property type="entry name" value="HigB-like"/>
</dbReference>
<keyword evidence="2" id="KW-1185">Reference proteome</keyword>
<evidence type="ECO:0008006" key="3">
    <source>
        <dbReference type="Google" id="ProtNLM"/>
    </source>
</evidence>
<dbReference type="PATRIC" id="fig|1133569.4.peg.1831"/>
<evidence type="ECO:0000313" key="1">
    <source>
        <dbReference type="EMBL" id="KRM86307.1"/>
    </source>
</evidence>
<evidence type="ECO:0000313" key="2">
    <source>
        <dbReference type="Proteomes" id="UP000051576"/>
    </source>
</evidence>
<dbReference type="Proteomes" id="UP000051576">
    <property type="component" value="Unassembled WGS sequence"/>
</dbReference>
<gene>
    <name evidence="1" type="ORF">FD21_GL001686</name>
</gene>
<protein>
    <recommendedName>
        <fullName evidence="3">Addiction module toxin RelE</fullName>
    </recommendedName>
</protein>
<dbReference type="eggNOG" id="COG4679">
    <property type="taxonomic scope" value="Bacteria"/>
</dbReference>
<reference evidence="1 2" key="1">
    <citation type="journal article" date="2015" name="Genome Announc.">
        <title>Expanding the biotechnology potential of lactobacilli through comparative genomics of 213 strains and associated genera.</title>
        <authorList>
            <person name="Sun Z."/>
            <person name="Harris H.M."/>
            <person name="McCann A."/>
            <person name="Guo C."/>
            <person name="Argimon S."/>
            <person name="Zhang W."/>
            <person name="Yang X."/>
            <person name="Jeffery I.B."/>
            <person name="Cooney J.C."/>
            <person name="Kagawa T.F."/>
            <person name="Liu W."/>
            <person name="Song Y."/>
            <person name="Salvetti E."/>
            <person name="Wrobel A."/>
            <person name="Rasinkangas P."/>
            <person name="Parkhill J."/>
            <person name="Rea M.C."/>
            <person name="O'Sullivan O."/>
            <person name="Ritari J."/>
            <person name="Douillard F.P."/>
            <person name="Paul Ross R."/>
            <person name="Yang R."/>
            <person name="Briner A.E."/>
            <person name="Felis G.E."/>
            <person name="de Vos W.M."/>
            <person name="Barrangou R."/>
            <person name="Klaenhammer T.R."/>
            <person name="Caufield P.W."/>
            <person name="Cui Y."/>
            <person name="Zhang H."/>
            <person name="O'Toole P.W."/>
        </authorList>
    </citation>
    <scope>NUCLEOTIDE SEQUENCE [LARGE SCALE GENOMIC DNA]</scope>
    <source>
        <strain evidence="1 2">DSM 20605</strain>
    </source>
</reference>
<dbReference type="STRING" id="1133569.FD21_GL001686"/>
<dbReference type="OrthoDB" id="573082at2"/>
<dbReference type="EMBL" id="AYYX01000055">
    <property type="protein sequence ID" value="KRM86307.1"/>
    <property type="molecule type" value="Genomic_DNA"/>
</dbReference>
<sequence>MYEIEAYEDKNGHSEIKDWLDELNESKQKDDQKVLKKVRYQLKVLAELGPDIRPPHSKILKGYKYPIMELRPQPERIFYASYNGESFVLLSHYMKKQNKTDERQVEHAITLLEDWLKRKGKQ</sequence>
<dbReference type="Pfam" id="PF05973">
    <property type="entry name" value="Gp49"/>
    <property type="match status" value="1"/>
</dbReference>
<proteinExistence type="predicted"/>
<accession>A0A0R2CFB5</accession>
<name>A0A0R2CFB5_9LACO</name>
<organism evidence="1 2">
    <name type="scientific">Liquorilactobacillus vini DSM 20605</name>
    <dbReference type="NCBI Taxonomy" id="1133569"/>
    <lineage>
        <taxon>Bacteria</taxon>
        <taxon>Bacillati</taxon>
        <taxon>Bacillota</taxon>
        <taxon>Bacilli</taxon>
        <taxon>Lactobacillales</taxon>
        <taxon>Lactobacillaceae</taxon>
        <taxon>Liquorilactobacillus</taxon>
    </lineage>
</organism>
<dbReference type="RefSeq" id="WP_010579571.1">
    <property type="nucleotide sequence ID" value="NZ_AHYZ01000020.1"/>
</dbReference>
<dbReference type="AlphaFoldDB" id="A0A0R2CFB5"/>
<comment type="caution">
    <text evidence="1">The sequence shown here is derived from an EMBL/GenBank/DDBJ whole genome shotgun (WGS) entry which is preliminary data.</text>
</comment>